<evidence type="ECO:0000313" key="2">
    <source>
        <dbReference type="Proteomes" id="UP001597511"/>
    </source>
</evidence>
<dbReference type="RefSeq" id="WP_386096559.1">
    <property type="nucleotide sequence ID" value="NZ_JBHUOZ010000001.1"/>
</dbReference>
<dbReference type="EMBL" id="JBHUOZ010000001">
    <property type="protein sequence ID" value="MFD2919404.1"/>
    <property type="molecule type" value="Genomic_DNA"/>
</dbReference>
<evidence type="ECO:0000313" key="1">
    <source>
        <dbReference type="EMBL" id="MFD2919404.1"/>
    </source>
</evidence>
<keyword evidence="2" id="KW-1185">Reference proteome</keyword>
<name>A0ABW6A306_9BACT</name>
<accession>A0ABW6A306</accession>
<sequence length="409" mass="47816">MDKQSLIIVGDFNRTDFLYVAKILKDNYKIYFLEYTLKSEVERDEYKQYGEAIFWSDFISAQDLINKIKPVKVLFYFIETFNHVAVNVACKVAGIKTYHIEHGIRSHEFLKMDFSIPPLSLTDRLKNYAAIISTIRTRFKGRQFFKNTVKNLPSVYADFLIHYFNIRKKESIAKTFELVKSEYRLADEYISFSPKIFDFHILNDHLPATYPVKFIGCPSFDYLAELKIENPGNETILFIDSGFETQLLFGWNEENKKEFLQHLLGFSESTGKKLLIKIHPYGNIELYKELIHNRNASIITNAQFIDSIQSSTIIIGFYSTLLMPLMAMKHTVCFSLEMHPASVAKPLSDFLTKTGASLQIKKWEELYIAYQDIDTLYQQQLMKKDEFIKNWLYKFDGNSSERFIQAIQS</sequence>
<comment type="caution">
    <text evidence="1">The sequence shown here is derived from an EMBL/GenBank/DDBJ whole genome shotgun (WGS) entry which is preliminary data.</text>
</comment>
<proteinExistence type="predicted"/>
<dbReference type="Proteomes" id="UP001597511">
    <property type="component" value="Unassembled WGS sequence"/>
</dbReference>
<gene>
    <name evidence="1" type="ORF">ACFS6H_06800</name>
</gene>
<reference evidence="2" key="1">
    <citation type="journal article" date="2019" name="Int. J. Syst. Evol. Microbiol.">
        <title>The Global Catalogue of Microorganisms (GCM) 10K type strain sequencing project: providing services to taxonomists for standard genome sequencing and annotation.</title>
        <authorList>
            <consortium name="The Broad Institute Genomics Platform"/>
            <consortium name="The Broad Institute Genome Sequencing Center for Infectious Disease"/>
            <person name="Wu L."/>
            <person name="Ma J."/>
        </authorList>
    </citation>
    <scope>NUCLEOTIDE SEQUENCE [LARGE SCALE GENOMIC DNA]</scope>
    <source>
        <strain evidence="2">KCTC 23299</strain>
    </source>
</reference>
<organism evidence="1 2">
    <name type="scientific">Terrimonas rubra</name>
    <dbReference type="NCBI Taxonomy" id="1035890"/>
    <lineage>
        <taxon>Bacteria</taxon>
        <taxon>Pseudomonadati</taxon>
        <taxon>Bacteroidota</taxon>
        <taxon>Chitinophagia</taxon>
        <taxon>Chitinophagales</taxon>
        <taxon>Chitinophagaceae</taxon>
        <taxon>Terrimonas</taxon>
    </lineage>
</organism>
<protein>
    <submittedName>
        <fullName evidence="1">Polysialyltransferase family glycosyltransferase</fullName>
    </submittedName>
</protein>